<evidence type="ECO:0000313" key="1">
    <source>
        <dbReference type="EMBL" id="KAL2718010.1"/>
    </source>
</evidence>
<gene>
    <name evidence="1" type="ORF">V1478_011886</name>
</gene>
<dbReference type="EMBL" id="JAUDFV010000152">
    <property type="protein sequence ID" value="KAL2718010.1"/>
    <property type="molecule type" value="Genomic_DNA"/>
</dbReference>
<keyword evidence="2" id="KW-1185">Reference proteome</keyword>
<organism evidence="1 2">
    <name type="scientific">Vespula squamosa</name>
    <name type="common">Southern yellow jacket</name>
    <name type="synonym">Wasp</name>
    <dbReference type="NCBI Taxonomy" id="30214"/>
    <lineage>
        <taxon>Eukaryota</taxon>
        <taxon>Metazoa</taxon>
        <taxon>Ecdysozoa</taxon>
        <taxon>Arthropoda</taxon>
        <taxon>Hexapoda</taxon>
        <taxon>Insecta</taxon>
        <taxon>Pterygota</taxon>
        <taxon>Neoptera</taxon>
        <taxon>Endopterygota</taxon>
        <taxon>Hymenoptera</taxon>
        <taxon>Apocrita</taxon>
        <taxon>Aculeata</taxon>
        <taxon>Vespoidea</taxon>
        <taxon>Vespidae</taxon>
        <taxon>Vespinae</taxon>
        <taxon>Vespula</taxon>
    </lineage>
</organism>
<name>A0ABD2AE89_VESSQ</name>
<evidence type="ECO:0000313" key="2">
    <source>
        <dbReference type="Proteomes" id="UP001607302"/>
    </source>
</evidence>
<accession>A0ABD2AE89</accession>
<sequence length="176" mass="20420">MGFYGRNIREPELRIEGHPCYSIPRKVGKIFSEGNPIVMVSRQCHRHRHRRRLRSRTCEALESEIWNLKRGKRITVTPVWLRSRHVEKKHSRLVVVVAVASASVVVNRVESTTIDVANGNIELTLESPSTFGSPIKKMIYQERSFILDDDEEAVWRRGEQRALSNFSSTMRSIDRH</sequence>
<dbReference type="Proteomes" id="UP001607302">
    <property type="component" value="Unassembled WGS sequence"/>
</dbReference>
<proteinExistence type="predicted"/>
<reference evidence="1 2" key="1">
    <citation type="journal article" date="2024" name="Ann. Entomol. Soc. Am.">
        <title>Genomic analyses of the southern and eastern yellowjacket wasps (Hymenoptera: Vespidae) reveal evolutionary signatures of social life.</title>
        <authorList>
            <person name="Catto M.A."/>
            <person name="Caine P.B."/>
            <person name="Orr S.E."/>
            <person name="Hunt B.G."/>
            <person name="Goodisman M.A.D."/>
        </authorList>
    </citation>
    <scope>NUCLEOTIDE SEQUENCE [LARGE SCALE GENOMIC DNA]</scope>
    <source>
        <strain evidence="1">233</strain>
        <tissue evidence="1">Head and thorax</tissue>
    </source>
</reference>
<comment type="caution">
    <text evidence="1">The sequence shown here is derived from an EMBL/GenBank/DDBJ whole genome shotgun (WGS) entry which is preliminary data.</text>
</comment>
<dbReference type="AlphaFoldDB" id="A0ABD2AE89"/>
<protein>
    <submittedName>
        <fullName evidence="1">Uncharacterized protein</fullName>
    </submittedName>
</protein>